<protein>
    <submittedName>
        <fullName evidence="2">Chorismate binding enzyme</fullName>
    </submittedName>
</protein>
<dbReference type="STRING" id="142588.SAMN04488559_11520"/>
<feature type="domain" description="Chorismate-utilising enzyme C-terminal" evidence="1">
    <location>
        <begin position="225"/>
        <end position="314"/>
    </location>
</feature>
<accession>A0A1H9TNK9</accession>
<dbReference type="InterPro" id="IPR015890">
    <property type="entry name" value="Chorismate_C"/>
</dbReference>
<dbReference type="OrthoDB" id="9803598at2"/>
<keyword evidence="3" id="KW-1185">Reference proteome</keyword>
<name>A0A1H9TNK9_9LACT</name>
<dbReference type="PANTHER" id="PTHR42839:SF1">
    <property type="entry name" value="ISOCHORISMATE SYNTHASE MENF"/>
    <property type="match status" value="1"/>
</dbReference>
<dbReference type="PANTHER" id="PTHR42839">
    <property type="entry name" value="ISOCHORISMATE SYNTHASE ENTC"/>
    <property type="match status" value="1"/>
</dbReference>
<proteinExistence type="predicted"/>
<dbReference type="AlphaFoldDB" id="A0A1H9TNK9"/>
<dbReference type="GO" id="GO:0008909">
    <property type="term" value="F:isochorismate synthase activity"/>
    <property type="evidence" value="ECO:0007669"/>
    <property type="project" value="TreeGrafter"/>
</dbReference>
<dbReference type="GO" id="GO:0009697">
    <property type="term" value="P:salicylic acid biosynthetic process"/>
    <property type="evidence" value="ECO:0007669"/>
    <property type="project" value="TreeGrafter"/>
</dbReference>
<organism evidence="2 3">
    <name type="scientific">Isobaculum melis</name>
    <dbReference type="NCBI Taxonomy" id="142588"/>
    <lineage>
        <taxon>Bacteria</taxon>
        <taxon>Bacillati</taxon>
        <taxon>Bacillota</taxon>
        <taxon>Bacilli</taxon>
        <taxon>Lactobacillales</taxon>
        <taxon>Carnobacteriaceae</taxon>
        <taxon>Isobaculum</taxon>
    </lineage>
</organism>
<sequence length="467" mass="53768">MKLFNKDKKGSKVPLLHTVVEEIGPLDLIAVHQKWAGKENLFFWRDEADAFQMVGFGDLKFYEHHRMSQPHYVQLIEKKVAEQTDRSYFDAMVYENGTCVKKQLWDESMKEELDAEALVFPDYIGAIRIHAQMFDAFNEPTKGDLFYDWPAEIDFIPNCYVAQNKEKTYLVTNRLYKDMKKLGMFQTELKWQQYRRELMRISELELKEDTFELKETTDMSYSTLKDKITAIQALIKQEKVNQLSLARNRHYYFNHDVDVSAVLQQLLWQHETGYVFAISHKKGTFLGHSNQSLVKESENCVSIAYDGMHASLQATITTDEERARMQQEQLDWLSDVLARFTDEPSIAMEETHTRFYGDLKKDASLLHLVSALHPLPRYGGLPKIDAVGILRGLEEESRGYYAAPIGWYTGSNGDFAVAKTSGIIKADEATLYSSISVSQHTEASAAYKVMDKALSQLEEAIFNSDKF</sequence>
<feature type="domain" description="Chorismate-utilising enzyme C-terminal" evidence="1">
    <location>
        <begin position="351"/>
        <end position="437"/>
    </location>
</feature>
<evidence type="ECO:0000313" key="2">
    <source>
        <dbReference type="EMBL" id="SER98712.1"/>
    </source>
</evidence>
<dbReference type="Pfam" id="PF00425">
    <property type="entry name" value="Chorismate_bind"/>
    <property type="match status" value="2"/>
</dbReference>
<dbReference type="SUPFAM" id="SSF56322">
    <property type="entry name" value="ADC synthase"/>
    <property type="match status" value="1"/>
</dbReference>
<evidence type="ECO:0000313" key="3">
    <source>
        <dbReference type="Proteomes" id="UP000198948"/>
    </source>
</evidence>
<dbReference type="EMBL" id="FOHA01000015">
    <property type="protein sequence ID" value="SER98712.1"/>
    <property type="molecule type" value="Genomic_DNA"/>
</dbReference>
<reference evidence="2 3" key="1">
    <citation type="submission" date="2016-10" db="EMBL/GenBank/DDBJ databases">
        <authorList>
            <person name="de Groot N.N."/>
        </authorList>
    </citation>
    <scope>NUCLEOTIDE SEQUENCE [LARGE SCALE GENOMIC DNA]</scope>
    <source>
        <strain evidence="2 3">DSM 13760</strain>
    </source>
</reference>
<dbReference type="Gene3D" id="3.60.120.10">
    <property type="entry name" value="Anthranilate synthase"/>
    <property type="match status" value="1"/>
</dbReference>
<dbReference type="InterPro" id="IPR005801">
    <property type="entry name" value="ADC_synthase"/>
</dbReference>
<dbReference type="Proteomes" id="UP000198948">
    <property type="component" value="Unassembled WGS sequence"/>
</dbReference>
<evidence type="ECO:0000259" key="1">
    <source>
        <dbReference type="Pfam" id="PF00425"/>
    </source>
</evidence>
<dbReference type="RefSeq" id="WP_092653165.1">
    <property type="nucleotide sequence ID" value="NZ_FOHA01000015.1"/>
</dbReference>
<gene>
    <name evidence="2" type="ORF">SAMN04488559_11520</name>
</gene>